<accession>A0A7W8ZJ38</accession>
<dbReference type="Proteomes" id="UP000537204">
    <property type="component" value="Unassembled WGS sequence"/>
</dbReference>
<dbReference type="Gene3D" id="3.40.190.10">
    <property type="entry name" value="Periplasmic binding protein-like II"/>
    <property type="match status" value="2"/>
</dbReference>
<name>A0A7W8ZJ38_9SPHI</name>
<sequence length="260" mass="29557">MDSKKPLFRLYLLCCLIPLLAIACRAQLIKKPPVKTTNSSESFSINSSVLRVGSTGDYPPLTSFDTLTHQFQGDEIDLALRLGKDLGKKVIFIKTTWKDLGTDLLTSKFDIAIGGISVNAARAKQFNFSVPLLMDRKVAVFRLADRNRFKDFNSIDQPAVRIMENIGGTNEIFAQKHIQRATIHVIPDNQQVFKALLDNNADVMFTDETEAKYQQKKHPELYWITLNDDISPAYAKAMMFNKTDTVLQRKVNEWLKKENK</sequence>
<evidence type="ECO:0000313" key="3">
    <source>
        <dbReference type="EMBL" id="MBB5634770.1"/>
    </source>
</evidence>
<dbReference type="RefSeq" id="WP_183878850.1">
    <property type="nucleotide sequence ID" value="NZ_JACHCE010000001.1"/>
</dbReference>
<dbReference type="PANTHER" id="PTHR35936:SF19">
    <property type="entry name" value="AMINO-ACID-BINDING PROTEIN YXEM-RELATED"/>
    <property type="match status" value="1"/>
</dbReference>
<dbReference type="InterPro" id="IPR001638">
    <property type="entry name" value="Solute-binding_3/MltF_N"/>
</dbReference>
<dbReference type="PROSITE" id="PS51257">
    <property type="entry name" value="PROKAR_LIPOPROTEIN"/>
    <property type="match status" value="1"/>
</dbReference>
<organism evidence="3 4">
    <name type="scientific">Pedobacter cryoconitis</name>
    <dbReference type="NCBI Taxonomy" id="188932"/>
    <lineage>
        <taxon>Bacteria</taxon>
        <taxon>Pseudomonadati</taxon>
        <taxon>Bacteroidota</taxon>
        <taxon>Sphingobacteriia</taxon>
        <taxon>Sphingobacteriales</taxon>
        <taxon>Sphingobacteriaceae</taxon>
        <taxon>Pedobacter</taxon>
    </lineage>
</organism>
<evidence type="ECO:0000256" key="1">
    <source>
        <dbReference type="ARBA" id="ARBA00022729"/>
    </source>
</evidence>
<comment type="caution">
    <text evidence="3">The sequence shown here is derived from an EMBL/GenBank/DDBJ whole genome shotgun (WGS) entry which is preliminary data.</text>
</comment>
<dbReference type="GO" id="GO:0004664">
    <property type="term" value="F:prephenate dehydratase activity"/>
    <property type="evidence" value="ECO:0007669"/>
    <property type="project" value="UniProtKB-EC"/>
</dbReference>
<gene>
    <name evidence="3" type="ORF">HDE68_000655</name>
</gene>
<dbReference type="SMART" id="SM00062">
    <property type="entry name" value="PBPb"/>
    <property type="match status" value="1"/>
</dbReference>
<dbReference type="EC" id="4.2.1.51" evidence="3"/>
<dbReference type="GO" id="GO:0047769">
    <property type="term" value="F:arogenate dehydratase activity"/>
    <property type="evidence" value="ECO:0007669"/>
    <property type="project" value="UniProtKB-EC"/>
</dbReference>
<keyword evidence="1" id="KW-0732">Signal</keyword>
<evidence type="ECO:0000259" key="2">
    <source>
        <dbReference type="SMART" id="SM00062"/>
    </source>
</evidence>
<protein>
    <submittedName>
        <fullName evidence="3">Cyclohexadienyl dehydratase</fullName>
        <ecNumber evidence="3">4.2.1.51</ecNumber>
        <ecNumber evidence="3">4.2.1.91</ecNumber>
    </submittedName>
</protein>
<dbReference type="EMBL" id="JACHCE010000001">
    <property type="protein sequence ID" value="MBB5634770.1"/>
    <property type="molecule type" value="Genomic_DNA"/>
</dbReference>
<dbReference type="Pfam" id="PF00497">
    <property type="entry name" value="SBP_bac_3"/>
    <property type="match status" value="1"/>
</dbReference>
<reference evidence="3 4" key="1">
    <citation type="submission" date="2020-08" db="EMBL/GenBank/DDBJ databases">
        <title>Genomic Encyclopedia of Type Strains, Phase IV (KMG-V): Genome sequencing to study the core and pangenomes of soil and plant-associated prokaryotes.</title>
        <authorList>
            <person name="Whitman W."/>
        </authorList>
    </citation>
    <scope>NUCLEOTIDE SEQUENCE [LARGE SCALE GENOMIC DNA]</scope>
    <source>
        <strain evidence="3 4">S3M1</strain>
    </source>
</reference>
<dbReference type="AlphaFoldDB" id="A0A7W8ZJ38"/>
<evidence type="ECO:0000313" key="4">
    <source>
        <dbReference type="Proteomes" id="UP000537204"/>
    </source>
</evidence>
<keyword evidence="3" id="KW-0456">Lyase</keyword>
<dbReference type="EC" id="4.2.1.91" evidence="3"/>
<dbReference type="PANTHER" id="PTHR35936">
    <property type="entry name" value="MEMBRANE-BOUND LYTIC MUREIN TRANSGLYCOSYLASE F"/>
    <property type="match status" value="1"/>
</dbReference>
<dbReference type="SUPFAM" id="SSF53850">
    <property type="entry name" value="Periplasmic binding protein-like II"/>
    <property type="match status" value="1"/>
</dbReference>
<feature type="domain" description="Solute-binding protein family 3/N-terminal" evidence="2">
    <location>
        <begin position="49"/>
        <end position="260"/>
    </location>
</feature>
<proteinExistence type="predicted"/>